<name>A0A4R8I6H0_9FLAO</name>
<gene>
    <name evidence="2" type="ORF">B0I22_2186</name>
</gene>
<keyword evidence="3" id="KW-1185">Reference proteome</keyword>
<dbReference type="RefSeq" id="WP_133944562.1">
    <property type="nucleotide sequence ID" value="NZ_SOEO01000002.1"/>
</dbReference>
<evidence type="ECO:0000256" key="1">
    <source>
        <dbReference type="SAM" id="MobiDB-lite"/>
    </source>
</evidence>
<dbReference type="AlphaFoldDB" id="A0A4R8I6H0"/>
<evidence type="ECO:0000313" key="2">
    <source>
        <dbReference type="EMBL" id="TDX84563.1"/>
    </source>
</evidence>
<accession>A0A4R8I6H0</accession>
<feature type="compositionally biased region" description="Low complexity" evidence="1">
    <location>
        <begin position="93"/>
        <end position="105"/>
    </location>
</feature>
<protein>
    <submittedName>
        <fullName evidence="2">Uncharacterized protein</fullName>
    </submittedName>
</protein>
<organism evidence="2 3">
    <name type="scientific">Epilithonimonas xixisoli</name>
    <dbReference type="NCBI Taxonomy" id="1476462"/>
    <lineage>
        <taxon>Bacteria</taxon>
        <taxon>Pseudomonadati</taxon>
        <taxon>Bacteroidota</taxon>
        <taxon>Flavobacteriia</taxon>
        <taxon>Flavobacteriales</taxon>
        <taxon>Weeksellaceae</taxon>
        <taxon>Chryseobacterium group</taxon>
        <taxon>Epilithonimonas</taxon>
    </lineage>
</organism>
<sequence>MKKITILIASVALLYSCDKAKTSETVSEAPKSDSAIVANDSVTSVSATENAVTPAPLNASPIASTSGKPALNPEHGQPYHRCEIAVGAPIDSAPTQNAAPQQAAPSILSPNVAPAPQSQSLGPKPALNPAHGEPHHRCELAVGAPLT</sequence>
<comment type="caution">
    <text evidence="2">The sequence shown here is derived from an EMBL/GenBank/DDBJ whole genome shotgun (WGS) entry which is preliminary data.</text>
</comment>
<dbReference type="PROSITE" id="PS51257">
    <property type="entry name" value="PROKAR_LIPOPROTEIN"/>
    <property type="match status" value="1"/>
</dbReference>
<evidence type="ECO:0000313" key="3">
    <source>
        <dbReference type="Proteomes" id="UP000295313"/>
    </source>
</evidence>
<dbReference type="EMBL" id="SOEO01000002">
    <property type="protein sequence ID" value="TDX84563.1"/>
    <property type="molecule type" value="Genomic_DNA"/>
</dbReference>
<proteinExistence type="predicted"/>
<reference evidence="2 3" key="1">
    <citation type="submission" date="2019-03" db="EMBL/GenBank/DDBJ databases">
        <title>Genomic Encyclopedia of Type Strains, Phase III (KMG-III): the genomes of soil and plant-associated and newly described type strains.</title>
        <authorList>
            <person name="Whitman W."/>
        </authorList>
    </citation>
    <scope>NUCLEOTIDE SEQUENCE [LARGE SCALE GENOMIC DNA]</scope>
    <source>
        <strain evidence="2 3">CGMCC 1.12802</strain>
    </source>
</reference>
<dbReference type="OrthoDB" id="678557at2"/>
<feature type="region of interest" description="Disordered" evidence="1">
    <location>
        <begin position="55"/>
        <end position="147"/>
    </location>
</feature>
<dbReference type="Proteomes" id="UP000295313">
    <property type="component" value="Unassembled WGS sequence"/>
</dbReference>